<organism evidence="4 5">
    <name type="scientific">Bradyrhizobium brasilense</name>
    <dbReference type="NCBI Taxonomy" id="1419277"/>
    <lineage>
        <taxon>Bacteria</taxon>
        <taxon>Pseudomonadati</taxon>
        <taxon>Pseudomonadota</taxon>
        <taxon>Alphaproteobacteria</taxon>
        <taxon>Hyphomicrobiales</taxon>
        <taxon>Nitrobacteraceae</taxon>
        <taxon>Bradyrhizobium</taxon>
    </lineage>
</organism>
<evidence type="ECO:0000313" key="4">
    <source>
        <dbReference type="EMBL" id="WFU62684.1"/>
    </source>
</evidence>
<evidence type="ECO:0000256" key="2">
    <source>
        <dbReference type="SAM" id="MobiDB-lite"/>
    </source>
</evidence>
<evidence type="ECO:0000256" key="3">
    <source>
        <dbReference type="SAM" id="Phobius"/>
    </source>
</evidence>
<feature type="coiled-coil region" evidence="1">
    <location>
        <begin position="38"/>
        <end position="75"/>
    </location>
</feature>
<keyword evidence="5" id="KW-1185">Reference proteome</keyword>
<reference evidence="4 5" key="1">
    <citation type="submission" date="2023-04" db="EMBL/GenBank/DDBJ databases">
        <title>Australian commercial rhizobial inoculants.</title>
        <authorList>
            <person name="Kohlmeier M.G."/>
            <person name="O'Hara G.W."/>
            <person name="Colombi E."/>
            <person name="Ramsay J.P."/>
            <person name="Terpolilli J."/>
        </authorList>
    </citation>
    <scope>NUCLEOTIDE SEQUENCE [LARGE SCALE GENOMIC DNA]</scope>
    <source>
        <strain evidence="4 5">CB627</strain>
    </source>
</reference>
<evidence type="ECO:0000256" key="1">
    <source>
        <dbReference type="SAM" id="Coils"/>
    </source>
</evidence>
<dbReference type="InterPro" id="IPR036737">
    <property type="entry name" value="OmpA-like_sf"/>
</dbReference>
<dbReference type="Gene3D" id="3.30.1330.60">
    <property type="entry name" value="OmpA-like domain"/>
    <property type="match status" value="1"/>
</dbReference>
<feature type="transmembrane region" description="Helical" evidence="3">
    <location>
        <begin position="16"/>
        <end position="41"/>
    </location>
</feature>
<feature type="region of interest" description="Disordered" evidence="2">
    <location>
        <begin position="393"/>
        <end position="418"/>
    </location>
</feature>
<evidence type="ECO:0000313" key="5">
    <source>
        <dbReference type="Proteomes" id="UP001221546"/>
    </source>
</evidence>
<dbReference type="RefSeq" id="WP_310885342.1">
    <property type="nucleotide sequence ID" value="NZ_CP121646.1"/>
</dbReference>
<protein>
    <recommendedName>
        <fullName evidence="6">OmpA-like domain-containing protein</fullName>
    </recommendedName>
</protein>
<sequence length="418" mass="45297">MDETINRQRSSYRQGLVLGLTMAEIMLLLVFCLLIAMATFLKHEQTKLDDARRELERERAESEQGQAIVDALRQNPVMYQKIVNETGGDAAAIEEFWRDLVESKAAMSEIKKEGSSLKELRGKAAAMSTLLANGVDLEKGLRDAEIVSAIKRAMPTSDKPAPSPQEIADLIAKGLAPAADHSGHQWPPIITLSEAGGFIFKTGSAELSAPFQAALLTTTADAIYRDIQQYDVDVIEVVGHTDEQTFGTRAITPPVPAVDSSAPAARMPPAIPQRRSNLDRWLPAVLRDGGDISRSTPVDNAGLGLARAVSVVSVLRQSPKLTNMKMIPLSGAQLVNTDETLAISKTPGGDVAQRRRIEIRLRKSVPHEVAPSILAPTITAVPAPLPTTRTVRRRPAAPMRIEPAVPRASVSDFPQRVQ</sequence>
<keyword evidence="3" id="KW-0812">Transmembrane</keyword>
<dbReference type="Proteomes" id="UP001221546">
    <property type="component" value="Chromosome"/>
</dbReference>
<feature type="region of interest" description="Disordered" evidence="2">
    <location>
        <begin position="248"/>
        <end position="271"/>
    </location>
</feature>
<dbReference type="EMBL" id="CP121646">
    <property type="protein sequence ID" value="WFU62684.1"/>
    <property type="molecule type" value="Genomic_DNA"/>
</dbReference>
<proteinExistence type="predicted"/>
<keyword evidence="1" id="KW-0175">Coiled coil</keyword>
<evidence type="ECO:0008006" key="6">
    <source>
        <dbReference type="Google" id="ProtNLM"/>
    </source>
</evidence>
<name>A0ABY8JBW8_9BRAD</name>
<accession>A0ABY8JBW8</accession>
<gene>
    <name evidence="4" type="ORF">QA636_35430</name>
</gene>
<keyword evidence="3" id="KW-1133">Transmembrane helix</keyword>
<keyword evidence="3" id="KW-0472">Membrane</keyword>